<dbReference type="Gene3D" id="3.20.20.450">
    <property type="entry name" value="EAL domain"/>
    <property type="match status" value="1"/>
</dbReference>
<dbReference type="GO" id="GO:0071111">
    <property type="term" value="F:cyclic-guanylate-specific phosphodiesterase activity"/>
    <property type="evidence" value="ECO:0007669"/>
    <property type="project" value="InterPro"/>
</dbReference>
<name>E6UAD9_RUMA7</name>
<dbReference type="SUPFAM" id="SSF141868">
    <property type="entry name" value="EAL domain-like"/>
    <property type="match status" value="1"/>
</dbReference>
<dbReference type="InterPro" id="IPR050706">
    <property type="entry name" value="Cyclic-di-GMP_PDE-like"/>
</dbReference>
<dbReference type="PROSITE" id="PS50887">
    <property type="entry name" value="GGDEF"/>
    <property type="match status" value="1"/>
</dbReference>
<reference evidence="3 4" key="1">
    <citation type="journal article" date="2011" name="J. Bacteriol.">
        <title>Complete genome of the cellulolytic ruminal bacterium Ruminococcus albus 7.</title>
        <authorList>
            <person name="Suen G."/>
            <person name="Stevenson D.M."/>
            <person name="Bruce D.C."/>
            <person name="Chertkov O."/>
            <person name="Copeland A."/>
            <person name="Cheng J.F."/>
            <person name="Detter C."/>
            <person name="Detter J.C."/>
            <person name="Goodwin L.A."/>
            <person name="Han C.S."/>
            <person name="Hauser L.J."/>
            <person name="Ivanova N.N."/>
            <person name="Kyrpides N.C."/>
            <person name="Land M.L."/>
            <person name="Lapidus A."/>
            <person name="Lucas S."/>
            <person name="Ovchinnikova G."/>
            <person name="Pitluck S."/>
            <person name="Tapia R."/>
            <person name="Woyke T."/>
            <person name="Boyum J."/>
            <person name="Mead D."/>
            <person name="Weimer P.J."/>
        </authorList>
    </citation>
    <scope>NUCLEOTIDE SEQUENCE [LARGE SCALE GENOMIC DNA]</scope>
    <source>
        <strain evidence="4">ATCC 27210 / DSM 20455 / JCM 14654 / NCDO 2250 / 7</strain>
    </source>
</reference>
<feature type="domain" description="EAL" evidence="1">
    <location>
        <begin position="315"/>
        <end position="570"/>
    </location>
</feature>
<dbReference type="InterPro" id="IPR001633">
    <property type="entry name" value="EAL_dom"/>
</dbReference>
<dbReference type="PANTHER" id="PTHR33121">
    <property type="entry name" value="CYCLIC DI-GMP PHOSPHODIESTERASE PDEF"/>
    <property type="match status" value="1"/>
</dbReference>
<evidence type="ECO:0000259" key="1">
    <source>
        <dbReference type="PROSITE" id="PS50883"/>
    </source>
</evidence>
<feature type="domain" description="GGDEF" evidence="2">
    <location>
        <begin position="176"/>
        <end position="306"/>
    </location>
</feature>
<dbReference type="InterPro" id="IPR000160">
    <property type="entry name" value="GGDEF_dom"/>
</dbReference>
<sequence>MLRIGIGLRSNNSVGYRGDNLNDKFNLIKQSFKIVDSMSNFDEDTIRNAVKPIAEYYKAAALTIEVPLKTGSRQLFYLYGDSSACIGCDQIVTYEGDPSAGGKTIITWICNKDHIWRDEDIDDINYISRSACTLSEKLRLGAMASSYYYMDTITGVSNTNGLIRFVSKLIRRGVFDNYGCAFLNIIGFNYVNKKVGFKTGTKVLKHYAAKLREVFCNDEIVSRPGGDNFVIIFRKENIDKLKKVVDGLTVKTRVNSVTIRFDLSARAGIYMVNSYDRAFDKVMAYLSNCINYAKTYSRKKIEYYTKDIENKVIEHKEFCQKFRKALEKNEFYVVYQPKVYTKNNTLYGAEALVRWYNDGKTIYPGEFVEIFEKEHLISDLDFYVLEQTCKTIRGWLDSGLNPVTISVNFSNDHLGDDELVEHIIAIVDKYGIDHHLIEIEMTETVDVYEISKLLEYVDGLHKNGFTVAIDDFGIGYSSLLMLQSISVDVLKIDKAFIAEVTGDPEKRENVILRHIINMSEELGVEIVAEGVETNEQRNNLTGMNCHRIQGYFYDKPLSSDAFLERLSVKTY</sequence>
<dbReference type="Proteomes" id="UP000006919">
    <property type="component" value="Chromosome"/>
</dbReference>
<dbReference type="Pfam" id="PF00990">
    <property type="entry name" value="GGDEF"/>
    <property type="match status" value="1"/>
</dbReference>
<dbReference type="SMART" id="SM00267">
    <property type="entry name" value="GGDEF"/>
    <property type="match status" value="1"/>
</dbReference>
<dbReference type="InterPro" id="IPR035919">
    <property type="entry name" value="EAL_sf"/>
</dbReference>
<gene>
    <name evidence="3" type="ordered locus">Rumal_1863</name>
</gene>
<dbReference type="STRING" id="697329.Rumal_1863"/>
<evidence type="ECO:0000313" key="4">
    <source>
        <dbReference type="Proteomes" id="UP000006919"/>
    </source>
</evidence>
<dbReference type="KEGG" id="ral:Rumal_1863"/>
<protein>
    <submittedName>
        <fullName evidence="3">Diguanylate cyclase/phosphodiesterase</fullName>
    </submittedName>
</protein>
<proteinExistence type="predicted"/>
<dbReference type="EMBL" id="CP002403">
    <property type="protein sequence ID" value="ADU22361.1"/>
    <property type="molecule type" value="Genomic_DNA"/>
</dbReference>
<dbReference type="Pfam" id="PF00563">
    <property type="entry name" value="EAL"/>
    <property type="match status" value="1"/>
</dbReference>
<accession>E6UAD9</accession>
<dbReference type="PROSITE" id="PS50883">
    <property type="entry name" value="EAL"/>
    <property type="match status" value="1"/>
</dbReference>
<organism evidence="3 4">
    <name type="scientific">Ruminococcus albus (strain ATCC 27210 / DSM 20455 / JCM 14654 / NCDO 2250 / 7)</name>
    <dbReference type="NCBI Taxonomy" id="697329"/>
    <lineage>
        <taxon>Bacteria</taxon>
        <taxon>Bacillati</taxon>
        <taxon>Bacillota</taxon>
        <taxon>Clostridia</taxon>
        <taxon>Eubacteriales</taxon>
        <taxon>Oscillospiraceae</taxon>
        <taxon>Ruminococcus</taxon>
    </lineage>
</organism>
<dbReference type="InterPro" id="IPR029787">
    <property type="entry name" value="Nucleotide_cyclase"/>
</dbReference>
<dbReference type="eggNOG" id="COG2199">
    <property type="taxonomic scope" value="Bacteria"/>
</dbReference>
<dbReference type="AlphaFoldDB" id="E6UAD9"/>
<dbReference type="HOGENOM" id="CLU_000445_70_50_9"/>
<evidence type="ECO:0000259" key="2">
    <source>
        <dbReference type="PROSITE" id="PS50887"/>
    </source>
</evidence>
<dbReference type="NCBIfam" id="TIGR00254">
    <property type="entry name" value="GGDEF"/>
    <property type="match status" value="1"/>
</dbReference>
<dbReference type="eggNOG" id="COG2200">
    <property type="taxonomic scope" value="Bacteria"/>
</dbReference>
<dbReference type="PANTHER" id="PTHR33121:SF70">
    <property type="entry name" value="SIGNALING PROTEIN YKOW"/>
    <property type="match status" value="1"/>
</dbReference>
<dbReference type="SMART" id="SM00052">
    <property type="entry name" value="EAL"/>
    <property type="match status" value="1"/>
</dbReference>
<dbReference type="InterPro" id="IPR043128">
    <property type="entry name" value="Rev_trsase/Diguanyl_cyclase"/>
</dbReference>
<dbReference type="SUPFAM" id="SSF55073">
    <property type="entry name" value="Nucleotide cyclase"/>
    <property type="match status" value="1"/>
</dbReference>
<dbReference type="Gene3D" id="3.30.70.270">
    <property type="match status" value="1"/>
</dbReference>
<dbReference type="CDD" id="cd01948">
    <property type="entry name" value="EAL"/>
    <property type="match status" value="1"/>
</dbReference>
<evidence type="ECO:0000313" key="3">
    <source>
        <dbReference type="EMBL" id="ADU22361.1"/>
    </source>
</evidence>